<dbReference type="STRING" id="180197.SAMN02982919_00070"/>
<name>A0A1H9DNB2_9BURK</name>
<sequence length="77" mass="8317">MRFVWLDVEDEADLLGDLDIETFPTLLLAADGRRASFFGPLPPQPGVLARMLTSMAAPATADPQAQALLERVRAAHA</sequence>
<dbReference type="Proteomes" id="UP000199766">
    <property type="component" value="Unassembled WGS sequence"/>
</dbReference>
<dbReference type="EMBL" id="FOGD01000001">
    <property type="protein sequence ID" value="SEQ14198.1"/>
    <property type="molecule type" value="Genomic_DNA"/>
</dbReference>
<keyword evidence="2" id="KW-1185">Reference proteome</keyword>
<evidence type="ECO:0008006" key="3">
    <source>
        <dbReference type="Google" id="ProtNLM"/>
    </source>
</evidence>
<dbReference type="InterPro" id="IPR036249">
    <property type="entry name" value="Thioredoxin-like_sf"/>
</dbReference>
<dbReference type="AlphaFoldDB" id="A0A1H9DNB2"/>
<organism evidence="1 2">
    <name type="scientific">Giesbergeria anulus</name>
    <dbReference type="NCBI Taxonomy" id="180197"/>
    <lineage>
        <taxon>Bacteria</taxon>
        <taxon>Pseudomonadati</taxon>
        <taxon>Pseudomonadota</taxon>
        <taxon>Betaproteobacteria</taxon>
        <taxon>Burkholderiales</taxon>
        <taxon>Comamonadaceae</taxon>
        <taxon>Giesbergeria</taxon>
    </lineage>
</organism>
<dbReference type="SUPFAM" id="SSF52833">
    <property type="entry name" value="Thioredoxin-like"/>
    <property type="match status" value="1"/>
</dbReference>
<reference evidence="1 2" key="1">
    <citation type="submission" date="2016-10" db="EMBL/GenBank/DDBJ databases">
        <authorList>
            <person name="de Groot N.N."/>
        </authorList>
    </citation>
    <scope>NUCLEOTIDE SEQUENCE [LARGE SCALE GENOMIC DNA]</scope>
    <source>
        <strain evidence="1 2">ATCC 35958</strain>
    </source>
</reference>
<evidence type="ECO:0000313" key="1">
    <source>
        <dbReference type="EMBL" id="SEQ14198.1"/>
    </source>
</evidence>
<evidence type="ECO:0000313" key="2">
    <source>
        <dbReference type="Proteomes" id="UP000199766"/>
    </source>
</evidence>
<proteinExistence type="predicted"/>
<accession>A0A1H9DNB2</accession>
<gene>
    <name evidence="1" type="ORF">SAMN02982919_00070</name>
</gene>
<protein>
    <recommendedName>
        <fullName evidence="3">Thioredoxin</fullName>
    </recommendedName>
</protein>